<dbReference type="CDD" id="cd07474">
    <property type="entry name" value="Peptidases_S8_subtilisin_Vpr-like"/>
    <property type="match status" value="1"/>
</dbReference>
<dbReference type="InterPro" id="IPR036852">
    <property type="entry name" value="Peptidase_S8/S53_dom_sf"/>
</dbReference>
<dbReference type="PROSITE" id="PS51892">
    <property type="entry name" value="SUBTILASE"/>
    <property type="match status" value="1"/>
</dbReference>
<evidence type="ECO:0000256" key="4">
    <source>
        <dbReference type="ARBA" id="ARBA00022825"/>
    </source>
</evidence>
<dbReference type="InterPro" id="IPR023827">
    <property type="entry name" value="Peptidase_S8_Asp-AS"/>
</dbReference>
<dbReference type="PROSITE" id="PS00136">
    <property type="entry name" value="SUBTILASE_ASP"/>
    <property type="match status" value="1"/>
</dbReference>
<keyword evidence="2 6" id="KW-0645">Protease</keyword>
<dbReference type="PRINTS" id="PR00723">
    <property type="entry name" value="SUBTILISIN"/>
</dbReference>
<protein>
    <recommendedName>
        <fullName evidence="10">Peptidase S8/S53 domain-containing protein</fullName>
    </recommendedName>
</protein>
<dbReference type="PANTHER" id="PTHR43806:SF65">
    <property type="entry name" value="SERINE PROTEASE APRX"/>
    <property type="match status" value="1"/>
</dbReference>
<dbReference type="Gene3D" id="3.40.50.200">
    <property type="entry name" value="Peptidase S8/S53 domain"/>
    <property type="match status" value="1"/>
</dbReference>
<dbReference type="Proteomes" id="UP000275281">
    <property type="component" value="Unassembled WGS sequence"/>
</dbReference>
<dbReference type="PANTHER" id="PTHR43806">
    <property type="entry name" value="PEPTIDASE S8"/>
    <property type="match status" value="1"/>
</dbReference>
<dbReference type="InterPro" id="IPR000209">
    <property type="entry name" value="Peptidase_S8/S53_dom"/>
</dbReference>
<evidence type="ECO:0000313" key="12">
    <source>
        <dbReference type="Proteomes" id="UP000275281"/>
    </source>
</evidence>
<dbReference type="PROSITE" id="PS00138">
    <property type="entry name" value="SUBTILASE_SER"/>
    <property type="match status" value="1"/>
</dbReference>
<evidence type="ECO:0000256" key="7">
    <source>
        <dbReference type="RuleBase" id="RU003355"/>
    </source>
</evidence>
<comment type="similarity">
    <text evidence="1 6 7">Belongs to the peptidase S8 family.</text>
</comment>
<dbReference type="RefSeq" id="WP_124028629.1">
    <property type="nucleotide sequence ID" value="NZ_JBHRSN010000007.1"/>
</dbReference>
<feature type="chain" id="PRO_5018173316" description="Peptidase S8/S53 domain-containing protein" evidence="9">
    <location>
        <begin position="18"/>
        <end position="1202"/>
    </location>
</feature>
<accession>A0A3N5Z9L9</accession>
<feature type="compositionally biased region" description="Acidic residues" evidence="8">
    <location>
        <begin position="1094"/>
        <end position="1118"/>
    </location>
</feature>
<dbReference type="OrthoDB" id="9790784at2"/>
<dbReference type="InterPro" id="IPR023828">
    <property type="entry name" value="Peptidase_S8_Ser-AS"/>
</dbReference>
<dbReference type="InterPro" id="IPR022398">
    <property type="entry name" value="Peptidase_S8_His-AS"/>
</dbReference>
<dbReference type="AlphaFoldDB" id="A0A3N5Z9L9"/>
<dbReference type="GO" id="GO:0006508">
    <property type="term" value="P:proteolysis"/>
    <property type="evidence" value="ECO:0007669"/>
    <property type="project" value="UniProtKB-KW"/>
</dbReference>
<evidence type="ECO:0000256" key="1">
    <source>
        <dbReference type="ARBA" id="ARBA00011073"/>
    </source>
</evidence>
<dbReference type="GO" id="GO:0005509">
    <property type="term" value="F:calcium ion binding"/>
    <property type="evidence" value="ECO:0007669"/>
    <property type="project" value="InterPro"/>
</dbReference>
<evidence type="ECO:0000256" key="8">
    <source>
        <dbReference type="SAM" id="MobiDB-lite"/>
    </source>
</evidence>
<evidence type="ECO:0000256" key="3">
    <source>
        <dbReference type="ARBA" id="ARBA00022801"/>
    </source>
</evidence>
<evidence type="ECO:0000313" key="11">
    <source>
        <dbReference type="EMBL" id="RPJ65998.1"/>
    </source>
</evidence>
<keyword evidence="3 6" id="KW-0378">Hydrolase</keyword>
<dbReference type="Pfam" id="PF00082">
    <property type="entry name" value="Peptidase_S8"/>
    <property type="match status" value="1"/>
</dbReference>
<dbReference type="InterPro" id="IPR028974">
    <property type="entry name" value="TSP_type-3_rpt"/>
</dbReference>
<dbReference type="InterPro" id="IPR015500">
    <property type="entry name" value="Peptidase_S8_subtilisin-rel"/>
</dbReference>
<feature type="active site" description="Charge relay system" evidence="5 6">
    <location>
        <position position="198"/>
    </location>
</feature>
<feature type="active site" description="Charge relay system" evidence="5 6">
    <location>
        <position position="237"/>
    </location>
</feature>
<dbReference type="InterPro" id="IPR034213">
    <property type="entry name" value="S8_Vpr-like"/>
</dbReference>
<feature type="active site" description="Charge relay system" evidence="5 6">
    <location>
        <position position="408"/>
    </location>
</feature>
<dbReference type="Gene3D" id="4.10.1080.10">
    <property type="entry name" value="TSP type-3 repeat"/>
    <property type="match status" value="1"/>
</dbReference>
<feature type="region of interest" description="Disordered" evidence="8">
    <location>
        <begin position="1090"/>
        <end position="1118"/>
    </location>
</feature>
<gene>
    <name evidence="11" type="ORF">DRW07_14420</name>
</gene>
<dbReference type="PROSITE" id="PS00137">
    <property type="entry name" value="SUBTILASE_HIS"/>
    <property type="match status" value="1"/>
</dbReference>
<evidence type="ECO:0000256" key="6">
    <source>
        <dbReference type="PROSITE-ProRule" id="PRU01240"/>
    </source>
</evidence>
<dbReference type="GO" id="GO:0004252">
    <property type="term" value="F:serine-type endopeptidase activity"/>
    <property type="evidence" value="ECO:0007669"/>
    <property type="project" value="UniProtKB-UniRule"/>
</dbReference>
<feature type="signal peptide" evidence="9">
    <location>
        <begin position="1"/>
        <end position="17"/>
    </location>
</feature>
<comment type="caution">
    <text evidence="11">The sequence shown here is derived from an EMBL/GenBank/DDBJ whole genome shotgun (WGS) entry which is preliminary data.</text>
</comment>
<dbReference type="InterPro" id="IPR050131">
    <property type="entry name" value="Peptidase_S8_subtilisin-like"/>
</dbReference>
<feature type="domain" description="Peptidase S8/S53" evidence="10">
    <location>
        <begin position="189"/>
        <end position="454"/>
    </location>
</feature>
<evidence type="ECO:0000256" key="2">
    <source>
        <dbReference type="ARBA" id="ARBA00022670"/>
    </source>
</evidence>
<proteinExistence type="inferred from homology"/>
<organism evidence="11 12">
    <name type="scientific">Alteromonas sediminis</name>
    <dbReference type="NCBI Taxonomy" id="2259342"/>
    <lineage>
        <taxon>Bacteria</taxon>
        <taxon>Pseudomonadati</taxon>
        <taxon>Pseudomonadota</taxon>
        <taxon>Gammaproteobacteria</taxon>
        <taxon>Alteromonadales</taxon>
        <taxon>Alteromonadaceae</taxon>
        <taxon>Alteromonas/Salinimonas group</taxon>
        <taxon>Alteromonas</taxon>
    </lineage>
</organism>
<dbReference type="SUPFAM" id="SSF52743">
    <property type="entry name" value="Subtilisin-like"/>
    <property type="match status" value="1"/>
</dbReference>
<dbReference type="SUPFAM" id="SSF103647">
    <property type="entry name" value="TSP type-3 repeat"/>
    <property type="match status" value="1"/>
</dbReference>
<name>A0A3N5Z9L9_9ALTE</name>
<feature type="region of interest" description="Disordered" evidence="8">
    <location>
        <begin position="1130"/>
        <end position="1182"/>
    </location>
</feature>
<dbReference type="EMBL" id="RPOK01000004">
    <property type="protein sequence ID" value="RPJ65998.1"/>
    <property type="molecule type" value="Genomic_DNA"/>
</dbReference>
<keyword evidence="4 6" id="KW-0720">Serine protease</keyword>
<evidence type="ECO:0000256" key="9">
    <source>
        <dbReference type="SAM" id="SignalP"/>
    </source>
</evidence>
<evidence type="ECO:0000256" key="5">
    <source>
        <dbReference type="PIRSR" id="PIRSR615500-1"/>
    </source>
</evidence>
<sequence>MLIRALCYIVISSALFASSIIASSAQITLQDGTNINLDIVSGAKQVTLYNGKFHLTYDAKTQRQVIVELSEPSLMDKRVALRENSRVGANLRSRVVAHQHVIAQQQTQVVSTLKSMGVQAAPIKQFVNVINGFVIEADETTIKHIAAVPGVKSISQPKIYAKSLSQSVELINTPFMWSLKDKNDNVVLGDDIDVAILDTGIDYTHPALGGCLGEGCKVVDGYDFVDQDDDPMDLDGHGTHVAGIVAANSDTMKGIAPNARLHAYKVLNDEGFGSDIDIIAALEYAVDPDGNPSTDDIIIDVINMSLGGGGDADAPLSRAVDAAVDAGIVVVVAAGNEGDYDDIRTSSPASAAKAITVASSTKSDTISDFSSKGSREYPNGLKPEITAPGSDILAPYLAQGEQSLSGTSMAAPHVAGAAALLLQAYPDLSPIEVEMKLMAASVNLGVSPYEQGFGRLDFLRIESTDLLIADGLVNLGKIDNSQSSYTIDTQLTVINTSDIEQTFSIALMPGLPEGIDVNWGDTNEFTVTGGQSLTIPVTANIEDMASIPYPEDGSPVHFSSINLVSDNQDLHIPIVLEKSVSLTVSHNSPSFGLVLVLNEEGDFFRSFFLNSGQEVSVYAPPGDLTMSAQLYNLTPSDIGLDELGDAFITTSLWASVSLTDDQNYAFDIYSLDAAFGLDNLIDEDGNTLSFEQMESYNSIAYIGSDRTNTINIMLDVGKHFHVVGADNFTPDLEFNFGGKLAGLSEEGVARYFNFSHQPDDLTSQMYSMDLATAETVELNFSLPFEVDNPLIKQDIINDFGVSTAWATPKNSDLGVLYTQKNQPEIGISAFAILDQTESERGDLVASSGKFVPGDGELRKTVDVSGNALDLLLPDITLLPSSLSWSGLVYEQDDRLVIRSIGRHEAYLTNNRVNYYASGLNNRLHWLCDDEVHQSQDIVADIMVTYSIPELPCNRRTLQITYDNYLEGEAYSSSLTYTITDIESIYIEAINGISLEKNSQIPFDHALNKISNNIVVNASIEMLETLRLDYKIQDSEWKELFGSIVESNDAKSFSLPLIDGNHVADLRLTYGYSGETVQHLRGFFAFGADSGQVQDADDDGIPNDQDTDNDNDSYPDSEDAFIYDPAEWIDTDNDGVGNNADQDDDNDGTPDTSDVYPLDASRDGAPAPKVEPPVSNSSGGGSLPAYLLLAITAMGMLRRRPGH</sequence>
<keyword evidence="12" id="KW-1185">Reference proteome</keyword>
<keyword evidence="9" id="KW-0732">Signal</keyword>
<evidence type="ECO:0000259" key="10">
    <source>
        <dbReference type="Pfam" id="PF00082"/>
    </source>
</evidence>
<reference evidence="11 12" key="1">
    <citation type="submission" date="2018-11" db="EMBL/GenBank/DDBJ databases">
        <authorList>
            <person name="Ye M.-Q."/>
            <person name="Du Z.-J."/>
        </authorList>
    </citation>
    <scope>NUCLEOTIDE SEQUENCE [LARGE SCALE GENOMIC DNA]</scope>
    <source>
        <strain evidence="11 12">U0105</strain>
    </source>
</reference>